<keyword evidence="2" id="KW-0378">Hydrolase</keyword>
<gene>
    <name evidence="6" type="ORF">SADO_10554</name>
</gene>
<evidence type="ECO:0000259" key="5">
    <source>
        <dbReference type="Pfam" id="PF00149"/>
    </source>
</evidence>
<dbReference type="PANTHER" id="PTHR42988">
    <property type="entry name" value="PHOSPHOHYDROLASE"/>
    <property type="match status" value="1"/>
</dbReference>
<organism evidence="6 7">
    <name type="scientific">Salinisphaera dokdonensis CL-ES53</name>
    <dbReference type="NCBI Taxonomy" id="1304272"/>
    <lineage>
        <taxon>Bacteria</taxon>
        <taxon>Pseudomonadati</taxon>
        <taxon>Pseudomonadota</taxon>
        <taxon>Gammaproteobacteria</taxon>
        <taxon>Salinisphaerales</taxon>
        <taxon>Salinisphaeraceae</taxon>
        <taxon>Salinisphaera</taxon>
    </lineage>
</organism>
<comment type="caution">
    <text evidence="6">The sequence shown here is derived from an EMBL/GenBank/DDBJ whole genome shotgun (WGS) entry which is preliminary data.</text>
</comment>
<comment type="similarity">
    <text evidence="4">Belongs to the cyclic nucleotide phosphodiesterase class-III family.</text>
</comment>
<dbReference type="PANTHER" id="PTHR42988:SF2">
    <property type="entry name" value="CYCLIC NUCLEOTIDE PHOSPHODIESTERASE CBUA0032-RELATED"/>
    <property type="match status" value="1"/>
</dbReference>
<reference evidence="6 7" key="1">
    <citation type="submission" date="2013-03" db="EMBL/GenBank/DDBJ databases">
        <title>Salinisphaera dokdonensis CL-ES53 Genome Sequencing.</title>
        <authorList>
            <person name="Li C."/>
            <person name="Lai Q."/>
            <person name="Shao Z."/>
        </authorList>
    </citation>
    <scope>NUCLEOTIDE SEQUENCE [LARGE SCALE GENOMIC DNA]</scope>
    <source>
        <strain evidence="6 7">CL-ES53</strain>
    </source>
</reference>
<dbReference type="RefSeq" id="WP_353111195.1">
    <property type="nucleotide sequence ID" value="NZ_APND01000003.1"/>
</dbReference>
<name>A0ABV2B1C5_9GAMM</name>
<evidence type="ECO:0000256" key="3">
    <source>
        <dbReference type="ARBA" id="ARBA00023004"/>
    </source>
</evidence>
<feature type="domain" description="Calcineurin-like phosphoesterase" evidence="5">
    <location>
        <begin position="6"/>
        <end position="192"/>
    </location>
</feature>
<sequence>MSKPIHVVHLTDFHLLAEAGARLHGWDVERAFDTVLDDALQQIPDASAFILGGDLVDDETAVGYARLNRRLATLDRPVLAMAGNHDDPIAMQKQLRCAVVHGVLTIGGWQLVALDSHIDGSEAGRIGPEQLDRLDAQLSRSANPTVVFVHHPPCPVGSAWIDAIGLEDSAALAAVIERHAHVGAIVCGHAHQQATLEFANRPCLITPATMRQFLPRSETFAEDTLQVPGYRVLTLGADQSLKSRVARVALAQGACG</sequence>
<protein>
    <submittedName>
        <fullName evidence="6">Calcineurin phosphoesterase domain-containing protein</fullName>
    </submittedName>
</protein>
<dbReference type="InterPro" id="IPR029052">
    <property type="entry name" value="Metallo-depent_PP-like"/>
</dbReference>
<accession>A0ABV2B1C5</accession>
<dbReference type="InterPro" id="IPR050884">
    <property type="entry name" value="CNP_phosphodiesterase-III"/>
</dbReference>
<dbReference type="SUPFAM" id="SSF56300">
    <property type="entry name" value="Metallo-dependent phosphatases"/>
    <property type="match status" value="1"/>
</dbReference>
<proteinExistence type="inferred from homology"/>
<evidence type="ECO:0000256" key="2">
    <source>
        <dbReference type="ARBA" id="ARBA00022801"/>
    </source>
</evidence>
<dbReference type="Gene3D" id="3.60.21.10">
    <property type="match status" value="1"/>
</dbReference>
<evidence type="ECO:0000313" key="7">
    <source>
        <dbReference type="Proteomes" id="UP001460888"/>
    </source>
</evidence>
<evidence type="ECO:0000256" key="1">
    <source>
        <dbReference type="ARBA" id="ARBA00022723"/>
    </source>
</evidence>
<keyword evidence="7" id="KW-1185">Reference proteome</keyword>
<dbReference type="Proteomes" id="UP001460888">
    <property type="component" value="Unassembled WGS sequence"/>
</dbReference>
<evidence type="ECO:0000256" key="4">
    <source>
        <dbReference type="ARBA" id="ARBA00025742"/>
    </source>
</evidence>
<dbReference type="EMBL" id="APND01000003">
    <property type="protein sequence ID" value="MES1929691.1"/>
    <property type="molecule type" value="Genomic_DNA"/>
</dbReference>
<keyword evidence="3" id="KW-0408">Iron</keyword>
<evidence type="ECO:0000313" key="6">
    <source>
        <dbReference type="EMBL" id="MES1929691.1"/>
    </source>
</evidence>
<keyword evidence="1" id="KW-0479">Metal-binding</keyword>
<dbReference type="Pfam" id="PF00149">
    <property type="entry name" value="Metallophos"/>
    <property type="match status" value="1"/>
</dbReference>
<dbReference type="InterPro" id="IPR004843">
    <property type="entry name" value="Calcineurin-like_PHP"/>
</dbReference>